<reference evidence="6 7" key="1">
    <citation type="journal article" date="2024" name="Nat. Commun.">
        <title>Phylogenomics reveals the evolutionary origins of lichenization in chlorophyte algae.</title>
        <authorList>
            <person name="Puginier C."/>
            <person name="Libourel C."/>
            <person name="Otte J."/>
            <person name="Skaloud P."/>
            <person name="Haon M."/>
            <person name="Grisel S."/>
            <person name="Petersen M."/>
            <person name="Berrin J.G."/>
            <person name="Delaux P.M."/>
            <person name="Dal Grande F."/>
            <person name="Keller J."/>
        </authorList>
    </citation>
    <scope>NUCLEOTIDE SEQUENCE [LARGE SCALE GENOMIC DNA]</scope>
    <source>
        <strain evidence="6 7">SAG 216-7</strain>
    </source>
</reference>
<sequence>MVDTAWNYRDIVKYIDSITYGCDGVSISDVSLRLQELRPSFINLIRYKGPSAELRNEVVSGNPSTSLGPVRLDTSDIREVLLLSEELRLDEIESLLCLLTAHDERGEVSAEVAAGVYFEERRGLVGALHRLLQVQALPGPNPPQDVSNVIVNFNNGLLSLRANGRSLLVSRLIELIGDTSLEPQPGSRLAKIVDERGAEVDRHAVVQTERTLLCECLVYCCRIQPRLTPADVASLVDLLHHLVLRTRGRGAGDMASWQQAGIVLVALVSTLLPKEIPGALDDEADDQLLGELAAEPEVAQRLDSTTVSGEGFMAVARMAWGLLLAQHGPATARERAANSIKQACEAGALQLLVTGILKSVPFEDEFPFQKELYAQALHQLLMTFLDAEPGRDEVGPLCAESMARLKNNGTALVANGPSHDALEDLLNAIAAVYDVFPDLWLDQELRYDVLGEFMEYIARNPVVGEAPAVLVAYLGILTSLASGPKGAQVMFQQLRAGNTYTTISWKFLFDVMKQYCTRYTAASDQQGIGNDGVAAGRTIDSLVPENDAQGLAAYLRLFRRVFQEGAPADTLAWTHALEDETGAAPLWEIFFQLMCHPVPQRVKAALDGAIAAFARRPELAATLWERLLQAVVVQPASAEDSLMGPVARYDITYQLNEIEARAEEYSEAIAFVGLLNALMRASGAAIADQGRPYGHLAQFVRTEVLGQLHQRAYRQQRQKWEVAEVALDHLRLCLRALSSTAGAASYGPAATQALASRPPGVIIMLDLLGQREAMRTIETLLAGGADQLAAERQDTDWGAAKEGAVLAALRLIRTAFSLDSAVVAALRQTEQSGFYETLDGIIKRDRRWLPSLLDYVCYPPNPAIQAQAVHITLILNQRLPQLPDLLLQPITTGKAPLYLRLRAGFAAILHESLFSHGAFYPIDDDDVEEAAGGGGSTDDERATLVLQLLLDSLEAPAPNLAHILLGFDVEDGPEGVVNTMLDPRLLYSCMTAALKGAQSQSLPAARPVAYEHLIELFYQLAAAPHTSDATLAILRKVQLVALQLDTIANGLLSDQAALKGAALHQCAWLLQIAALQLHRADLALPAHREDCQTLLQAFFGAPQISDGNGMEDARQSSVLSILEAASYPLTQPQLNSEVGAEARRSQQRMDIDGLVASTSQVEEGGVRMLSEHGYLCFDIPALSSALQLKYVEQEQDSRRYPGGPGPGALEELREACRGAMRYAQKHNAYVEECGGQAALIRAWQAFIEITFTRRYELLDAVAPDLRGGAADVTKETLEAVMEIVARILPTEAARLASPLSKVVQTLLVRLQQEAQSGLGLTPDAAAALRLPAQCHAILRQLLGLLREGQKTEAVRIPLLGALLAYLQATRAPRLAHAPPSLFQTLLQDADSSATGALAQFDDTQSEIEGGNAALLQDAAFLIPLLATQATGAAVHPMARTQALTVLLALLASDPGEVILDSIYGSGVANRVLMDLVDSPHTTLLQVPPKARAALHVHEAQLALLLRLVRTALQASGAASGSGYRLAAVDIINQLTRCQAIDLQPEEPRAGQRSSDTTSLRVRLSRFNTAVLRVVAANVAGLPDSEQVRQAAAGFVEAHERTLERILSEAASPGSKGWQPGEQELEAAALVLQLLARLVPNHQKHPSSAAIDLRLKAYQLAVRFFSLDEQRQSPLLTAVEAGREGRSSKPLADRRSLDRLTMQVRTLQCALARYLQDLVSSDAVTFVVSQQTGFQDGATPTLLLMKDLIVQACDSLYSVLEQRRGLLNALSRAHEPVAASASTALQMRKPRQMPDSQEQLWPGRRP</sequence>
<evidence type="ECO:0000256" key="5">
    <source>
        <dbReference type="SAM" id="MobiDB-lite"/>
    </source>
</evidence>
<proteinExistence type="inferred from homology"/>
<organism evidence="6 7">
    <name type="scientific">Coccomyxa subellipsoidea</name>
    <dbReference type="NCBI Taxonomy" id="248742"/>
    <lineage>
        <taxon>Eukaryota</taxon>
        <taxon>Viridiplantae</taxon>
        <taxon>Chlorophyta</taxon>
        <taxon>core chlorophytes</taxon>
        <taxon>Trebouxiophyceae</taxon>
        <taxon>Trebouxiophyceae incertae sedis</taxon>
        <taxon>Coccomyxaceae</taxon>
        <taxon>Coccomyxa</taxon>
    </lineage>
</organism>
<evidence type="ECO:0008006" key="8">
    <source>
        <dbReference type="Google" id="ProtNLM"/>
    </source>
</evidence>
<evidence type="ECO:0000313" key="6">
    <source>
        <dbReference type="EMBL" id="KAK9915780.1"/>
    </source>
</evidence>
<comment type="subcellular location">
    <subcellularLocation>
        <location evidence="1">Nucleus</location>
    </subcellularLocation>
</comment>
<dbReference type="PANTHER" id="PTHR31344">
    <property type="entry name" value="NUCLEAR PORE COMPLEX PROTEIN NUP205"/>
    <property type="match status" value="1"/>
</dbReference>
<keyword evidence="7" id="KW-1185">Reference proteome</keyword>
<comment type="caution">
    <text evidence="6">The sequence shown here is derived from an EMBL/GenBank/DDBJ whole genome shotgun (WGS) entry which is preliminary data.</text>
</comment>
<accession>A0ABR2YVM7</accession>
<name>A0ABR2YVM7_9CHLO</name>
<dbReference type="InterPro" id="IPR016024">
    <property type="entry name" value="ARM-type_fold"/>
</dbReference>
<dbReference type="SUPFAM" id="SSF48371">
    <property type="entry name" value="ARM repeat"/>
    <property type="match status" value="1"/>
</dbReference>
<evidence type="ECO:0000256" key="1">
    <source>
        <dbReference type="ARBA" id="ARBA00004123"/>
    </source>
</evidence>
<protein>
    <recommendedName>
        <fullName evidence="8">Nuclear pore complex protein Nup205</fullName>
    </recommendedName>
</protein>
<evidence type="ECO:0000313" key="7">
    <source>
        <dbReference type="Proteomes" id="UP001491310"/>
    </source>
</evidence>
<evidence type="ECO:0000256" key="2">
    <source>
        <dbReference type="ARBA" id="ARBA00005892"/>
    </source>
</evidence>
<keyword evidence="4" id="KW-0539">Nucleus</keyword>
<dbReference type="EMBL" id="JALJOT010000004">
    <property type="protein sequence ID" value="KAK9915780.1"/>
    <property type="molecule type" value="Genomic_DNA"/>
</dbReference>
<feature type="region of interest" description="Disordered" evidence="5">
    <location>
        <begin position="1779"/>
        <end position="1805"/>
    </location>
</feature>
<comment type="similarity">
    <text evidence="2">Belongs to the NUP186/NUP192/NUP205 family.</text>
</comment>
<evidence type="ECO:0000256" key="4">
    <source>
        <dbReference type="ARBA" id="ARBA00023242"/>
    </source>
</evidence>
<dbReference type="PANTHER" id="PTHR31344:SF0">
    <property type="entry name" value="NUCLEAR PORE COMPLEX PROTEIN NUP205"/>
    <property type="match status" value="1"/>
</dbReference>
<dbReference type="Pfam" id="PF11894">
    <property type="entry name" value="Nup192"/>
    <property type="match status" value="2"/>
</dbReference>
<dbReference type="Proteomes" id="UP001491310">
    <property type="component" value="Unassembled WGS sequence"/>
</dbReference>
<gene>
    <name evidence="6" type="ORF">WJX75_004083</name>
</gene>
<keyword evidence="3" id="KW-0813">Transport</keyword>
<evidence type="ECO:0000256" key="3">
    <source>
        <dbReference type="ARBA" id="ARBA00022448"/>
    </source>
</evidence>
<dbReference type="InterPro" id="IPR021827">
    <property type="entry name" value="Nup186/Nup192/Nup205"/>
</dbReference>